<dbReference type="AlphaFoldDB" id="A0A9N9NKS9"/>
<dbReference type="InterPro" id="IPR036875">
    <property type="entry name" value="Znf_CCHC_sf"/>
</dbReference>
<feature type="non-terminal residue" evidence="1">
    <location>
        <position position="1"/>
    </location>
</feature>
<dbReference type="EMBL" id="CAJVPQ010014727">
    <property type="protein sequence ID" value="CAG8740344.1"/>
    <property type="molecule type" value="Genomic_DNA"/>
</dbReference>
<proteinExistence type="predicted"/>
<protein>
    <submittedName>
        <fullName evidence="1">619_t:CDS:1</fullName>
    </submittedName>
</protein>
<evidence type="ECO:0000313" key="1">
    <source>
        <dbReference type="EMBL" id="CAG8740344.1"/>
    </source>
</evidence>
<dbReference type="Proteomes" id="UP000789570">
    <property type="component" value="Unassembled WGS sequence"/>
</dbReference>
<comment type="caution">
    <text evidence="1">The sequence shown here is derived from an EMBL/GenBank/DDBJ whole genome shotgun (WGS) entry which is preliminary data.</text>
</comment>
<dbReference type="SUPFAM" id="SSF57756">
    <property type="entry name" value="Retrovirus zinc finger-like domains"/>
    <property type="match status" value="1"/>
</dbReference>
<sequence length="41" mass="4875">IQDNMKNDNNILEDETNNSKGRRCECCREYRHYAKTCPNVV</sequence>
<evidence type="ECO:0000313" key="2">
    <source>
        <dbReference type="Proteomes" id="UP000789570"/>
    </source>
</evidence>
<gene>
    <name evidence="1" type="ORF">FCALED_LOCUS15565</name>
</gene>
<keyword evidence="2" id="KW-1185">Reference proteome</keyword>
<dbReference type="GO" id="GO:0008270">
    <property type="term" value="F:zinc ion binding"/>
    <property type="evidence" value="ECO:0007669"/>
    <property type="project" value="InterPro"/>
</dbReference>
<accession>A0A9N9NKS9</accession>
<reference evidence="1" key="1">
    <citation type="submission" date="2021-06" db="EMBL/GenBank/DDBJ databases">
        <authorList>
            <person name="Kallberg Y."/>
            <person name="Tangrot J."/>
            <person name="Rosling A."/>
        </authorList>
    </citation>
    <scope>NUCLEOTIDE SEQUENCE</scope>
    <source>
        <strain evidence="1">UK204</strain>
    </source>
</reference>
<name>A0A9N9NKS9_9GLOM</name>
<organism evidence="1 2">
    <name type="scientific">Funneliformis caledonium</name>
    <dbReference type="NCBI Taxonomy" id="1117310"/>
    <lineage>
        <taxon>Eukaryota</taxon>
        <taxon>Fungi</taxon>
        <taxon>Fungi incertae sedis</taxon>
        <taxon>Mucoromycota</taxon>
        <taxon>Glomeromycotina</taxon>
        <taxon>Glomeromycetes</taxon>
        <taxon>Glomerales</taxon>
        <taxon>Glomeraceae</taxon>
        <taxon>Funneliformis</taxon>
    </lineage>
</organism>
<dbReference type="GO" id="GO:0003676">
    <property type="term" value="F:nucleic acid binding"/>
    <property type="evidence" value="ECO:0007669"/>
    <property type="project" value="InterPro"/>
</dbReference>